<accession>G4ZKW2</accession>
<dbReference type="InterPro" id="IPR000719">
    <property type="entry name" value="Prot_kinase_dom"/>
</dbReference>
<dbReference type="PANTHER" id="PTHR44329:SF214">
    <property type="entry name" value="PROTEIN KINASE DOMAIN-CONTAINING PROTEIN"/>
    <property type="match status" value="1"/>
</dbReference>
<sequence length="268" mass="29888">PGWFIPRFELIVDEWRCLGSGGFGSVFRAKWLDSEVVAKLLGSQSLIESADREEAIATFRHEVEIWFGFNHPHIIRLFGACHVSTPFFVCEYATNGTLVSYLKKHPDELWTKLHEAALGVQYLHARGVVHGDLKGNNIVIGSDMKAKVTDFGLSSIASKEDMPQISGAWHWVAPECLPETNDAAHNSASKKPTFASDIFSLGMCIVDALRPCLPWGKLDNFLVRYHATKSKLPATPASCSDDEWEIVKQMCAFDPEKRIKISTVVDKL</sequence>
<dbReference type="Gene3D" id="1.10.510.10">
    <property type="entry name" value="Transferase(Phosphotransferase) domain 1"/>
    <property type="match status" value="1"/>
</dbReference>
<dbReference type="InterPro" id="IPR008271">
    <property type="entry name" value="Ser/Thr_kinase_AS"/>
</dbReference>
<dbReference type="Proteomes" id="UP000002640">
    <property type="component" value="Unassembled WGS sequence"/>
</dbReference>
<keyword evidence="7" id="KW-1185">Reference proteome</keyword>
<organism evidence="6 7">
    <name type="scientific">Phytophthora sojae (strain P6497)</name>
    <name type="common">Soybean stem and root rot agent</name>
    <name type="synonym">Phytophthora megasperma f. sp. glycines</name>
    <dbReference type="NCBI Taxonomy" id="1094619"/>
    <lineage>
        <taxon>Eukaryota</taxon>
        <taxon>Sar</taxon>
        <taxon>Stramenopiles</taxon>
        <taxon>Oomycota</taxon>
        <taxon>Peronosporomycetes</taxon>
        <taxon>Peronosporales</taxon>
        <taxon>Peronosporaceae</taxon>
        <taxon>Phytophthora</taxon>
    </lineage>
</organism>
<dbReference type="SMART" id="SM00220">
    <property type="entry name" value="S_TKc"/>
    <property type="match status" value="1"/>
</dbReference>
<gene>
    <name evidence="6" type="ORF">PHYSODRAFT_436147</name>
</gene>
<dbReference type="InterPro" id="IPR011009">
    <property type="entry name" value="Kinase-like_dom_sf"/>
</dbReference>
<dbReference type="PIRSF" id="PIRSF000654">
    <property type="entry name" value="Integrin-linked_kinase"/>
    <property type="match status" value="1"/>
</dbReference>
<dbReference type="InterPro" id="IPR051681">
    <property type="entry name" value="Ser/Thr_Kinases-Pseudokinases"/>
</dbReference>
<comment type="similarity">
    <text evidence="4">Belongs to the protein kinase superfamily.</text>
</comment>
<dbReference type="KEGG" id="psoj:PHYSODRAFT_436147"/>
<name>G4ZKW2_PHYSP</name>
<dbReference type="InterPro" id="IPR017441">
    <property type="entry name" value="Protein_kinase_ATP_BS"/>
</dbReference>
<dbReference type="Gene3D" id="3.30.200.20">
    <property type="entry name" value="Phosphorylase Kinase, domain 1"/>
    <property type="match status" value="1"/>
</dbReference>
<keyword evidence="4" id="KW-0808">Transferase</keyword>
<dbReference type="PROSITE" id="PS00108">
    <property type="entry name" value="PROTEIN_KINASE_ST"/>
    <property type="match status" value="1"/>
</dbReference>
<keyword evidence="4" id="KW-0418">Kinase</keyword>
<dbReference type="PROSITE" id="PS50011">
    <property type="entry name" value="PROTEIN_KINASE_DOM"/>
    <property type="match status" value="1"/>
</dbReference>
<dbReference type="SMR" id="G4ZKW2"/>
<dbReference type="InParanoid" id="G4ZKW2"/>
<keyword evidence="4" id="KW-0723">Serine/threonine-protein kinase</keyword>
<dbReference type="GO" id="GO:0004674">
    <property type="term" value="F:protein serine/threonine kinase activity"/>
    <property type="evidence" value="ECO:0007669"/>
    <property type="project" value="UniProtKB-KW"/>
</dbReference>
<dbReference type="SUPFAM" id="SSF56112">
    <property type="entry name" value="Protein kinase-like (PK-like)"/>
    <property type="match status" value="1"/>
</dbReference>
<evidence type="ECO:0000256" key="1">
    <source>
        <dbReference type="ARBA" id="ARBA00022741"/>
    </source>
</evidence>
<reference evidence="6 7" key="1">
    <citation type="journal article" date="2006" name="Science">
        <title>Phytophthora genome sequences uncover evolutionary origins and mechanisms of pathogenesis.</title>
        <authorList>
            <person name="Tyler B.M."/>
            <person name="Tripathy S."/>
            <person name="Zhang X."/>
            <person name="Dehal P."/>
            <person name="Jiang R.H."/>
            <person name="Aerts A."/>
            <person name="Arredondo F.D."/>
            <person name="Baxter L."/>
            <person name="Bensasson D."/>
            <person name="Beynon J.L."/>
            <person name="Chapman J."/>
            <person name="Damasceno C.M."/>
            <person name="Dorrance A.E."/>
            <person name="Dou D."/>
            <person name="Dickerman A.W."/>
            <person name="Dubchak I.L."/>
            <person name="Garbelotto M."/>
            <person name="Gijzen M."/>
            <person name="Gordon S.G."/>
            <person name="Govers F."/>
            <person name="Grunwald N.J."/>
            <person name="Huang W."/>
            <person name="Ivors K.L."/>
            <person name="Jones R.W."/>
            <person name="Kamoun S."/>
            <person name="Krampis K."/>
            <person name="Lamour K.H."/>
            <person name="Lee M.K."/>
            <person name="McDonald W.H."/>
            <person name="Medina M."/>
            <person name="Meijer H.J."/>
            <person name="Nordberg E.K."/>
            <person name="Maclean D.J."/>
            <person name="Ospina-Giraldo M.D."/>
            <person name="Morris P.F."/>
            <person name="Phuntumart V."/>
            <person name="Putnam N.H."/>
            <person name="Rash S."/>
            <person name="Rose J.K."/>
            <person name="Sakihama Y."/>
            <person name="Salamov A.A."/>
            <person name="Savidor A."/>
            <person name="Scheuring C.F."/>
            <person name="Smith B.M."/>
            <person name="Sobral B.W."/>
            <person name="Terry A."/>
            <person name="Torto-Alalibo T.A."/>
            <person name="Win J."/>
            <person name="Xu Z."/>
            <person name="Zhang H."/>
            <person name="Grigoriev I.V."/>
            <person name="Rokhsar D.S."/>
            <person name="Boore J.L."/>
        </authorList>
    </citation>
    <scope>NUCLEOTIDE SEQUENCE [LARGE SCALE GENOMIC DNA]</scope>
    <source>
        <strain evidence="6 7">P6497</strain>
    </source>
</reference>
<feature type="non-terminal residue" evidence="6">
    <location>
        <position position="1"/>
    </location>
</feature>
<feature type="binding site" evidence="3">
    <location>
        <position position="39"/>
    </location>
    <ligand>
        <name>ATP</name>
        <dbReference type="ChEBI" id="CHEBI:30616"/>
    </ligand>
</feature>
<evidence type="ECO:0000256" key="4">
    <source>
        <dbReference type="RuleBase" id="RU000304"/>
    </source>
</evidence>
<keyword evidence="1 3" id="KW-0547">Nucleotide-binding</keyword>
<dbReference type="GeneID" id="20652516"/>
<dbReference type="Pfam" id="PF00069">
    <property type="entry name" value="Pkinase"/>
    <property type="match status" value="1"/>
</dbReference>
<protein>
    <recommendedName>
        <fullName evidence="5">Protein kinase domain-containing protein</fullName>
    </recommendedName>
</protein>
<keyword evidence="2 3" id="KW-0067">ATP-binding</keyword>
<evidence type="ECO:0000259" key="5">
    <source>
        <dbReference type="PROSITE" id="PS50011"/>
    </source>
</evidence>
<proteinExistence type="inferred from homology"/>
<evidence type="ECO:0000256" key="2">
    <source>
        <dbReference type="ARBA" id="ARBA00022840"/>
    </source>
</evidence>
<evidence type="ECO:0000256" key="3">
    <source>
        <dbReference type="PROSITE-ProRule" id="PRU10141"/>
    </source>
</evidence>
<evidence type="ECO:0000313" key="7">
    <source>
        <dbReference type="Proteomes" id="UP000002640"/>
    </source>
</evidence>
<dbReference type="RefSeq" id="XP_009528629.1">
    <property type="nucleotide sequence ID" value="XM_009530334.1"/>
</dbReference>
<feature type="domain" description="Protein kinase" evidence="5">
    <location>
        <begin position="12"/>
        <end position="268"/>
    </location>
</feature>
<dbReference type="GO" id="GO:0005524">
    <property type="term" value="F:ATP binding"/>
    <property type="evidence" value="ECO:0007669"/>
    <property type="project" value="UniProtKB-UniRule"/>
</dbReference>
<dbReference type="PANTHER" id="PTHR44329">
    <property type="entry name" value="SERINE/THREONINE-PROTEIN KINASE TNNI3K-RELATED"/>
    <property type="match status" value="1"/>
</dbReference>
<evidence type="ECO:0000313" key="6">
    <source>
        <dbReference type="EMBL" id="EGZ14880.1"/>
    </source>
</evidence>
<dbReference type="STRING" id="1094619.G4ZKW2"/>
<dbReference type="PROSITE" id="PS00107">
    <property type="entry name" value="PROTEIN_KINASE_ATP"/>
    <property type="match status" value="1"/>
</dbReference>
<dbReference type="AlphaFoldDB" id="G4ZKW2"/>
<feature type="non-terminal residue" evidence="6">
    <location>
        <position position="268"/>
    </location>
</feature>
<dbReference type="EMBL" id="JH159155">
    <property type="protein sequence ID" value="EGZ14880.1"/>
    <property type="molecule type" value="Genomic_DNA"/>
</dbReference>